<organism evidence="5 6">
    <name type="scientific">Fusarium poae</name>
    <dbReference type="NCBI Taxonomy" id="36050"/>
    <lineage>
        <taxon>Eukaryota</taxon>
        <taxon>Fungi</taxon>
        <taxon>Dikarya</taxon>
        <taxon>Ascomycota</taxon>
        <taxon>Pezizomycotina</taxon>
        <taxon>Sordariomycetes</taxon>
        <taxon>Hypocreomycetidae</taxon>
        <taxon>Hypocreales</taxon>
        <taxon>Nectriaceae</taxon>
        <taxon>Fusarium</taxon>
    </lineage>
</organism>
<dbReference type="PROSITE" id="PS50082">
    <property type="entry name" value="WD_REPEATS_2"/>
    <property type="match status" value="1"/>
</dbReference>
<dbReference type="InterPro" id="IPR011047">
    <property type="entry name" value="Quinoprotein_ADH-like_sf"/>
</dbReference>
<name>A0A1B8BA29_FUSPO</name>
<dbReference type="InterPro" id="IPR001680">
    <property type="entry name" value="WD40_rpt"/>
</dbReference>
<dbReference type="Pfam" id="PF24883">
    <property type="entry name" value="NPHP3_N"/>
    <property type="match status" value="1"/>
</dbReference>
<evidence type="ECO:0000256" key="2">
    <source>
        <dbReference type="ARBA" id="ARBA00022737"/>
    </source>
</evidence>
<dbReference type="SMART" id="SM00320">
    <property type="entry name" value="WD40"/>
    <property type="match status" value="4"/>
</dbReference>
<evidence type="ECO:0000259" key="4">
    <source>
        <dbReference type="SMART" id="SM00954"/>
    </source>
</evidence>
<comment type="caution">
    <text evidence="5">The sequence shown here is derived from an EMBL/GenBank/DDBJ whole genome shotgun (WGS) entry which is preliminary data.</text>
</comment>
<dbReference type="Gene3D" id="3.40.50.300">
    <property type="entry name" value="P-loop containing nucleotide triphosphate hydrolases"/>
    <property type="match status" value="1"/>
</dbReference>
<dbReference type="STRING" id="36050.A0A1B8BA29"/>
<dbReference type="GO" id="GO:0015969">
    <property type="term" value="P:guanosine tetraphosphate metabolic process"/>
    <property type="evidence" value="ECO:0007669"/>
    <property type="project" value="InterPro"/>
</dbReference>
<dbReference type="PANTHER" id="PTHR10039">
    <property type="entry name" value="AMELOGENIN"/>
    <property type="match status" value="1"/>
</dbReference>
<sequence>MYVPSEDTPLLGVDPTLPLKDKIIAAIQSSTGALSPVDAFFSAWNNPVLVDDYKSFVSGLEEALKINLHRENIQATISSRVKSNSSIEKSIQRRETAQGHCYNSPDEIFQGIHDLAGLRIVVDFPPGIQAAKKLVERLKVVSKTEFTSDRDLGLEWKPRFGSFESTNYCVKINPAPDNILYMYQDVLIEIQILSLAESLYNKLVHPLIYKKTPGQKLSVKDQKLIDVAHGLSLCYWICFSSMQDQLEGQEMPEPVRRIGAAREDAEIEQNMSDLVQATPRLPTSDMTISNTLLLDFIHDSQTQQIKSCDELFDKLVQAVTHAAPTTINNFGSGHTSNDFGNISNSSGFGHVNHAPATYNTYYTANTTSDSTYVKALFITDPRVDKDEIEDEKGGLLNESSDWILQHDDFKTWDRGNSSGILWINGEPGKGKTMLMCRIVDELSLKVKLSYFFCKAHEPNTNNATSVLQGLMYLLIRQDDVAMGCFERECRKYGPQYFENKSFKLSQLRTILRSILAALSDRYVYLAIDALDECVEGQGTLLQIIKDSSQSHHVRWVVSSRNKPFIAEHLERASTSISLERNEISVSAAVTKYIKHKTTALFDQKRYEEKMKKDVIEILSSKAQSTFLWVSLACKMLAYRESFDPVGVLDDFPSGLDFLYDMMLNEIQSSSSSKLYRQIMNVVLTVLRPVSVHELQSLTPLFPKGLRDDKIIEVILYCGCFLSVRESFVHFVHQSAKDFLLNPDSGFCYDAEQQHYELLMTSLTVMSTLHSTTKYEPMRYSCTQWAFHISQCKSEKQAHELRDGSHVDKFLHETYLEWFKALGYLNAVSNGILCLLELIRNVSGRTSAFAKLIEEEVAFMRRHRSGIETSPHTIYGSLVFSPTSSMMRKVYGKQEPKWITLKPAVDDLSTPIHSLEGHISLIKDIKFSYDGRLLASASEDGTIRIWDVATGESIHVLRGNNYWVYSVSFSGSNYRLASASADTVIIWDAETGEHINSIHNQTTSSDVIFRPSVALSKGGEWVCSSALEGFKLWNSETGSLIRTFRYEFEPKSENAANSVAISRCGNLLTGAHNEVVLLWNLESGELLYTFVLQELRISNPLLKFSTEDKLWVVGDEHFFLLDPGTKDILRKGKRNEMALHLADASRHRGNAPLASDDSVFDESLLDWVQHYDREPGFNLLGTSSDYTIEIWDLAITSSTSSRMQQSRYPHRVSFFPNGNFIISTPYELPVAIWHFDMKKLTQTFDFQSTLAVQSPVIAMSGNIIAYIENGRLSVRNVSTGVRYYQLEDEIGKRNPGNVILGTISNDEKWIALGSAEHLHVYDIENRRHCRHVKGPGGVKNREAVFSHSSRQLAVSSTGFIKIFNTNSWIERVLVIPKGSQADELDTVSLLFSVDESSLMYSCYWKLSSGETKINIWKLVGEHELRTLKLGFSCKLQSFDSQMSLITTNVGNFELREDTVHSRGYALSRDTQWVLWCDKPVLWLPPEFRPWQKFECCEEVYDGHKIVIGLTSGLVLFLGFDPDGPAADLKQVSHWQKPLTLATRR</sequence>
<evidence type="ECO:0000256" key="3">
    <source>
        <dbReference type="PROSITE-ProRule" id="PRU00221"/>
    </source>
</evidence>
<dbReference type="SMART" id="SM00954">
    <property type="entry name" value="RelA_SpoT"/>
    <property type="match status" value="1"/>
</dbReference>
<evidence type="ECO:0000313" key="6">
    <source>
        <dbReference type="Proteomes" id="UP000091967"/>
    </source>
</evidence>
<dbReference type="InterPro" id="IPR027417">
    <property type="entry name" value="P-loop_NTPase"/>
</dbReference>
<dbReference type="PROSITE" id="PS00678">
    <property type="entry name" value="WD_REPEATS_1"/>
    <property type="match status" value="1"/>
</dbReference>
<keyword evidence="1 3" id="KW-0853">WD repeat</keyword>
<evidence type="ECO:0000313" key="5">
    <source>
        <dbReference type="EMBL" id="OBS29589.1"/>
    </source>
</evidence>
<dbReference type="InterPro" id="IPR007685">
    <property type="entry name" value="RelA_SpoT"/>
</dbReference>
<dbReference type="Gene3D" id="3.30.460.10">
    <property type="entry name" value="Beta Polymerase, domain 2"/>
    <property type="match status" value="1"/>
</dbReference>
<evidence type="ECO:0000256" key="1">
    <source>
        <dbReference type="ARBA" id="ARBA00022574"/>
    </source>
</evidence>
<dbReference type="SUPFAM" id="SSF52540">
    <property type="entry name" value="P-loop containing nucleoside triphosphate hydrolases"/>
    <property type="match status" value="1"/>
</dbReference>
<keyword evidence="6" id="KW-1185">Reference proteome</keyword>
<dbReference type="SUPFAM" id="SSF50998">
    <property type="entry name" value="Quinoprotein alcohol dehydrogenase-like"/>
    <property type="match status" value="1"/>
</dbReference>
<accession>A0A1B8BA29</accession>
<reference evidence="5 6" key="1">
    <citation type="submission" date="2016-06" db="EMBL/GenBank/DDBJ databases">
        <title>Living apart together: crosstalk between the core and supernumerary genomes in a fungal plant pathogen.</title>
        <authorList>
            <person name="Vanheule A."/>
            <person name="Audenaert K."/>
            <person name="Warris S."/>
            <person name="Van De Geest H."/>
            <person name="Schijlen E."/>
            <person name="Hofte M."/>
            <person name="De Saeger S."/>
            <person name="Haesaert G."/>
            <person name="Waalwijk C."/>
            <person name="Van Der Lee T."/>
        </authorList>
    </citation>
    <scope>NUCLEOTIDE SEQUENCE [LARGE SCALE GENOMIC DNA]</scope>
    <source>
        <strain evidence="5 6">2516</strain>
    </source>
</reference>
<dbReference type="InterPro" id="IPR019775">
    <property type="entry name" value="WD40_repeat_CS"/>
</dbReference>
<dbReference type="CDD" id="cd05399">
    <property type="entry name" value="NT_Rel-Spo_like"/>
    <property type="match status" value="1"/>
</dbReference>
<dbReference type="Pfam" id="PF00400">
    <property type="entry name" value="WD40"/>
    <property type="match status" value="2"/>
</dbReference>
<dbReference type="InterPro" id="IPR056884">
    <property type="entry name" value="NPHP3-like_N"/>
</dbReference>
<dbReference type="EMBL" id="LYXU01000001">
    <property type="protein sequence ID" value="OBS29589.1"/>
    <property type="molecule type" value="Genomic_DNA"/>
</dbReference>
<dbReference type="Pfam" id="PF04607">
    <property type="entry name" value="RelA_SpoT"/>
    <property type="match status" value="1"/>
</dbReference>
<protein>
    <recommendedName>
        <fullName evidence="4">RelA/SpoT domain-containing protein</fullName>
    </recommendedName>
</protein>
<gene>
    <name evidence="5" type="ORF">FPOA_03526</name>
</gene>
<feature type="domain" description="RelA/SpoT" evidence="4">
    <location>
        <begin position="79"/>
        <end position="215"/>
    </location>
</feature>
<feature type="repeat" description="WD" evidence="3">
    <location>
        <begin position="914"/>
        <end position="955"/>
    </location>
</feature>
<dbReference type="InterPro" id="IPR015943">
    <property type="entry name" value="WD40/YVTN_repeat-like_dom_sf"/>
</dbReference>
<proteinExistence type="predicted"/>
<dbReference type="InterPro" id="IPR043519">
    <property type="entry name" value="NT_sf"/>
</dbReference>
<dbReference type="Proteomes" id="UP000091967">
    <property type="component" value="Unassembled WGS sequence"/>
</dbReference>
<dbReference type="SUPFAM" id="SSF81301">
    <property type="entry name" value="Nucleotidyltransferase"/>
    <property type="match status" value="1"/>
</dbReference>
<dbReference type="PANTHER" id="PTHR10039:SF14">
    <property type="entry name" value="NACHT DOMAIN-CONTAINING PROTEIN"/>
    <property type="match status" value="1"/>
</dbReference>
<dbReference type="Gene3D" id="2.130.10.10">
    <property type="entry name" value="YVTN repeat-like/Quinoprotein amine dehydrogenase"/>
    <property type="match status" value="2"/>
</dbReference>
<keyword evidence="2" id="KW-0677">Repeat</keyword>
<dbReference type="PROSITE" id="PS50294">
    <property type="entry name" value="WD_REPEATS_REGION"/>
    <property type="match status" value="1"/>
</dbReference>